<keyword evidence="6 12" id="KW-0479">Metal-binding</keyword>
<dbReference type="CDD" id="cd07963">
    <property type="entry name" value="Anticodon_Ia_Cys"/>
    <property type="match status" value="1"/>
</dbReference>
<keyword evidence="15" id="KW-1185">Reference proteome</keyword>
<dbReference type="InterPro" id="IPR024909">
    <property type="entry name" value="Cys-tRNA/MSH_ligase"/>
</dbReference>
<evidence type="ECO:0000256" key="6">
    <source>
        <dbReference type="ARBA" id="ARBA00022723"/>
    </source>
</evidence>
<gene>
    <name evidence="12 14" type="primary">cysS</name>
    <name evidence="14" type="ORF">PPN31114_01389</name>
</gene>
<reference evidence="14 15" key="1">
    <citation type="submission" date="2019-08" db="EMBL/GenBank/DDBJ databases">
        <authorList>
            <person name="Peeters C."/>
        </authorList>
    </citation>
    <scope>NUCLEOTIDE SEQUENCE [LARGE SCALE GENOMIC DNA]</scope>
    <source>
        <strain evidence="14 15">LMG 31114</strain>
    </source>
</reference>
<comment type="subcellular location">
    <subcellularLocation>
        <location evidence="1 12">Cytoplasm</location>
    </subcellularLocation>
</comment>
<dbReference type="Proteomes" id="UP000366945">
    <property type="component" value="Unassembled WGS sequence"/>
</dbReference>
<keyword evidence="8 12" id="KW-0862">Zinc</keyword>
<sequence>MSLPPARFKTCPEASSQRPALSRPVKHLSMDSLRVYNSLARDKQPFVPLVPGEVRMYVCGMTVYDYCHIGHARVMVVFDMVQRWLRTLGYRVTYVRNITDVDDKIIKRAVENGETMRELTTRFIAAMHEDADALGVQRPDHEPRATDYIPQMVNMIGMLQSNGYAYQAEDGDVNYAVRKFANYGQLSGKSIEDLRAGERVAANTAKQDPLDFVLWKRAKDTEPDESKWASPWGAGRPGWHIECSAMSCDLLGSRFDIHGGGADLQFPHHENEIAQSEAATGETFVNYWLHNGFVRVDDEKMSKSLGNFFTIREVLAKFDAEVIRFFILRAQYRSPLNYSDAHLDDARGGLTRLYTALKDAQGDGAPLDWNEPFAQRFAAAMNDDFNTPIAISVLFELAGEINKQRDPVLVRQLLGLAGTLGLLERDPQSFLQGAAGADEAGDADALRASVEARIEARAQAKRERNFAEADRIRAELLAEGIVLEDRPGGATEWRRA</sequence>
<dbReference type="InterPro" id="IPR009080">
    <property type="entry name" value="tRNAsynth_Ia_anticodon-bd"/>
</dbReference>
<keyword evidence="11 12" id="KW-0030">Aminoacyl-tRNA synthetase</keyword>
<evidence type="ECO:0000256" key="10">
    <source>
        <dbReference type="ARBA" id="ARBA00022917"/>
    </source>
</evidence>
<dbReference type="PRINTS" id="PR00983">
    <property type="entry name" value="TRNASYNTHCYS"/>
</dbReference>
<feature type="binding site" evidence="12">
    <location>
        <position position="303"/>
    </location>
    <ligand>
        <name>ATP</name>
        <dbReference type="ChEBI" id="CHEBI:30616"/>
    </ligand>
</feature>
<dbReference type="Gene3D" id="3.40.50.620">
    <property type="entry name" value="HUPs"/>
    <property type="match status" value="1"/>
</dbReference>
<evidence type="ECO:0000256" key="3">
    <source>
        <dbReference type="ARBA" id="ARBA00011245"/>
    </source>
</evidence>
<dbReference type="SMART" id="SM00840">
    <property type="entry name" value="DALR_2"/>
    <property type="match status" value="1"/>
</dbReference>
<evidence type="ECO:0000256" key="1">
    <source>
        <dbReference type="ARBA" id="ARBA00004496"/>
    </source>
</evidence>
<evidence type="ECO:0000259" key="13">
    <source>
        <dbReference type="SMART" id="SM00840"/>
    </source>
</evidence>
<dbReference type="InterPro" id="IPR032678">
    <property type="entry name" value="tRNA-synt_1_cat_dom"/>
</dbReference>
<keyword evidence="4 12" id="KW-0963">Cytoplasm</keyword>
<dbReference type="GO" id="GO:0005524">
    <property type="term" value="F:ATP binding"/>
    <property type="evidence" value="ECO:0007669"/>
    <property type="project" value="UniProtKB-UniRule"/>
</dbReference>
<feature type="binding site" evidence="12">
    <location>
        <position position="268"/>
    </location>
    <ligand>
        <name>Zn(2+)</name>
        <dbReference type="ChEBI" id="CHEBI:29105"/>
    </ligand>
</feature>
<keyword evidence="9 12" id="KW-0067">ATP-binding</keyword>
<dbReference type="NCBIfam" id="TIGR00435">
    <property type="entry name" value="cysS"/>
    <property type="match status" value="1"/>
</dbReference>
<evidence type="ECO:0000256" key="8">
    <source>
        <dbReference type="ARBA" id="ARBA00022833"/>
    </source>
</evidence>
<dbReference type="Gene3D" id="1.20.120.1910">
    <property type="entry name" value="Cysteine-tRNA ligase, C-terminal anti-codon recognition domain"/>
    <property type="match status" value="1"/>
</dbReference>
<dbReference type="PANTHER" id="PTHR10890">
    <property type="entry name" value="CYSTEINYL-TRNA SYNTHETASE"/>
    <property type="match status" value="1"/>
</dbReference>
<proteinExistence type="inferred from homology"/>
<evidence type="ECO:0000256" key="7">
    <source>
        <dbReference type="ARBA" id="ARBA00022741"/>
    </source>
</evidence>
<dbReference type="AlphaFoldDB" id="A0A5E4THR9"/>
<evidence type="ECO:0000313" key="15">
    <source>
        <dbReference type="Proteomes" id="UP000366945"/>
    </source>
</evidence>
<comment type="similarity">
    <text evidence="2 12">Belongs to the class-I aminoacyl-tRNA synthetase family.</text>
</comment>
<feature type="binding site" evidence="12">
    <location>
        <position position="272"/>
    </location>
    <ligand>
        <name>Zn(2+)</name>
        <dbReference type="ChEBI" id="CHEBI:29105"/>
    </ligand>
</feature>
<dbReference type="GO" id="GO:0008270">
    <property type="term" value="F:zinc ion binding"/>
    <property type="evidence" value="ECO:0007669"/>
    <property type="project" value="UniProtKB-UniRule"/>
</dbReference>
<evidence type="ECO:0000256" key="12">
    <source>
        <dbReference type="HAMAP-Rule" id="MF_00041"/>
    </source>
</evidence>
<organism evidence="14 15">
    <name type="scientific">Pandoraea pneumonica</name>
    <dbReference type="NCBI Taxonomy" id="2508299"/>
    <lineage>
        <taxon>Bacteria</taxon>
        <taxon>Pseudomonadati</taxon>
        <taxon>Pseudomonadota</taxon>
        <taxon>Betaproteobacteria</taxon>
        <taxon>Burkholderiales</taxon>
        <taxon>Burkholderiaceae</taxon>
        <taxon>Pandoraea</taxon>
    </lineage>
</organism>
<comment type="catalytic activity">
    <reaction evidence="12">
        <text>tRNA(Cys) + L-cysteine + ATP = L-cysteinyl-tRNA(Cys) + AMP + diphosphate</text>
        <dbReference type="Rhea" id="RHEA:17773"/>
        <dbReference type="Rhea" id="RHEA-COMP:9661"/>
        <dbReference type="Rhea" id="RHEA-COMP:9679"/>
        <dbReference type="ChEBI" id="CHEBI:30616"/>
        <dbReference type="ChEBI" id="CHEBI:33019"/>
        <dbReference type="ChEBI" id="CHEBI:35235"/>
        <dbReference type="ChEBI" id="CHEBI:78442"/>
        <dbReference type="ChEBI" id="CHEBI:78517"/>
        <dbReference type="ChEBI" id="CHEBI:456215"/>
        <dbReference type="EC" id="6.1.1.16"/>
    </reaction>
</comment>
<dbReference type="GO" id="GO:0004817">
    <property type="term" value="F:cysteine-tRNA ligase activity"/>
    <property type="evidence" value="ECO:0007669"/>
    <property type="project" value="UniProtKB-UniRule"/>
</dbReference>
<dbReference type="EC" id="6.1.1.16" evidence="12"/>
<evidence type="ECO:0000256" key="5">
    <source>
        <dbReference type="ARBA" id="ARBA00022598"/>
    </source>
</evidence>
<dbReference type="GO" id="GO:0006423">
    <property type="term" value="P:cysteinyl-tRNA aminoacylation"/>
    <property type="evidence" value="ECO:0007669"/>
    <property type="project" value="UniProtKB-UniRule"/>
</dbReference>
<dbReference type="EMBL" id="CABPSK010000001">
    <property type="protein sequence ID" value="VVD85739.1"/>
    <property type="molecule type" value="Genomic_DNA"/>
</dbReference>
<dbReference type="Pfam" id="PF01406">
    <property type="entry name" value="tRNA-synt_1e"/>
    <property type="match status" value="1"/>
</dbReference>
<evidence type="ECO:0000256" key="11">
    <source>
        <dbReference type="ARBA" id="ARBA00023146"/>
    </source>
</evidence>
<dbReference type="FunFam" id="3.40.50.620:FF:000009">
    <property type="entry name" value="Cysteine--tRNA ligase"/>
    <property type="match status" value="1"/>
</dbReference>
<dbReference type="GO" id="GO:0005829">
    <property type="term" value="C:cytosol"/>
    <property type="evidence" value="ECO:0007669"/>
    <property type="project" value="TreeGrafter"/>
</dbReference>
<name>A0A5E4THR9_9BURK</name>
<dbReference type="SUPFAM" id="SSF47323">
    <property type="entry name" value="Anticodon-binding domain of a subclass of class I aminoacyl-tRNA synthetases"/>
    <property type="match status" value="1"/>
</dbReference>
<dbReference type="HAMAP" id="MF_00041">
    <property type="entry name" value="Cys_tRNA_synth"/>
    <property type="match status" value="1"/>
</dbReference>
<dbReference type="SUPFAM" id="SSF52374">
    <property type="entry name" value="Nucleotidylyl transferase"/>
    <property type="match status" value="1"/>
</dbReference>
<comment type="subunit">
    <text evidence="3 12">Monomer.</text>
</comment>
<feature type="binding site" evidence="12">
    <location>
        <position position="243"/>
    </location>
    <ligand>
        <name>Zn(2+)</name>
        <dbReference type="ChEBI" id="CHEBI:29105"/>
    </ligand>
</feature>
<feature type="domain" description="Cysteinyl-tRNA synthetase class Ia DALR" evidence="13">
    <location>
        <begin position="376"/>
        <end position="431"/>
    </location>
</feature>
<feature type="short sequence motif" description="'KMSKS' region" evidence="12">
    <location>
        <begin position="300"/>
        <end position="304"/>
    </location>
</feature>
<evidence type="ECO:0000256" key="9">
    <source>
        <dbReference type="ARBA" id="ARBA00022840"/>
    </source>
</evidence>
<evidence type="ECO:0000256" key="4">
    <source>
        <dbReference type="ARBA" id="ARBA00022490"/>
    </source>
</evidence>
<evidence type="ECO:0000256" key="2">
    <source>
        <dbReference type="ARBA" id="ARBA00005594"/>
    </source>
</evidence>
<dbReference type="InterPro" id="IPR015273">
    <property type="entry name" value="Cys-tRNA-synt_Ia_DALR"/>
</dbReference>
<keyword evidence="7 12" id="KW-0547">Nucleotide-binding</keyword>
<dbReference type="PANTHER" id="PTHR10890:SF3">
    <property type="entry name" value="CYSTEINE--TRNA LIGASE, CYTOPLASMIC"/>
    <property type="match status" value="1"/>
</dbReference>
<dbReference type="InterPro" id="IPR015803">
    <property type="entry name" value="Cys-tRNA-ligase"/>
</dbReference>
<feature type="short sequence motif" description="'HIGH' region" evidence="12">
    <location>
        <begin position="61"/>
        <end position="71"/>
    </location>
</feature>
<dbReference type="CDD" id="cd00672">
    <property type="entry name" value="CysRS_core"/>
    <property type="match status" value="1"/>
</dbReference>
<comment type="cofactor">
    <cofactor evidence="12">
        <name>Zn(2+)</name>
        <dbReference type="ChEBI" id="CHEBI:29105"/>
    </cofactor>
    <text evidence="12">Binds 1 zinc ion per subunit.</text>
</comment>
<evidence type="ECO:0000313" key="14">
    <source>
        <dbReference type="EMBL" id="VVD85739.1"/>
    </source>
</evidence>
<keyword evidence="5 12" id="KW-0436">Ligase</keyword>
<protein>
    <recommendedName>
        <fullName evidence="12">Cysteine--tRNA ligase</fullName>
        <ecNumber evidence="12">6.1.1.16</ecNumber>
    </recommendedName>
    <alternativeName>
        <fullName evidence="12">Cysteinyl-tRNA synthetase</fullName>
        <shortName evidence="12">CysRS</shortName>
    </alternativeName>
</protein>
<dbReference type="InterPro" id="IPR014729">
    <property type="entry name" value="Rossmann-like_a/b/a_fold"/>
</dbReference>
<feature type="binding site" evidence="12">
    <location>
        <position position="59"/>
    </location>
    <ligand>
        <name>Zn(2+)</name>
        <dbReference type="ChEBI" id="CHEBI:29105"/>
    </ligand>
</feature>
<dbReference type="Pfam" id="PF09190">
    <property type="entry name" value="DALR_2"/>
    <property type="match status" value="1"/>
</dbReference>
<keyword evidence="10 12" id="KW-0648">Protein biosynthesis</keyword>
<accession>A0A5E4THR9</accession>